<evidence type="ECO:0000313" key="2">
    <source>
        <dbReference type="Proteomes" id="UP001285521"/>
    </source>
</evidence>
<dbReference type="EMBL" id="JAXAVW010000015">
    <property type="protein sequence ID" value="MDX8032518.1"/>
    <property type="molecule type" value="Genomic_DNA"/>
</dbReference>
<dbReference type="RefSeq" id="WP_319967553.1">
    <property type="nucleotide sequence ID" value="NZ_JAXAVW010000015.1"/>
</dbReference>
<reference evidence="1 2" key="2">
    <citation type="submission" date="2023-11" db="EMBL/GenBank/DDBJ databases">
        <authorList>
            <person name="Lara A.C."/>
            <person name="Chronakova A."/>
        </authorList>
    </citation>
    <scope>NUCLEOTIDE SEQUENCE [LARGE SCALE GENOMIC DNA]</scope>
    <source>
        <strain evidence="1 2">BCCO 10_0856</strain>
    </source>
</reference>
<sequence length="70" mass="7582">MLLADLVERVGPAGVVTYADVFEAVDETGELLIVQYRLGSRSVLFAAGHEQEGYPSLDECVLDGLARLGW</sequence>
<comment type="caution">
    <text evidence="1">The sequence shown here is derived from an EMBL/GenBank/DDBJ whole genome shotgun (WGS) entry which is preliminary data.</text>
</comment>
<keyword evidence="2" id="KW-1185">Reference proteome</keyword>
<evidence type="ECO:0000313" key="1">
    <source>
        <dbReference type="EMBL" id="MDX8032518.1"/>
    </source>
</evidence>
<accession>A0ABU4T2Z1</accession>
<protein>
    <submittedName>
        <fullName evidence="1">Uncharacterized protein</fullName>
    </submittedName>
</protein>
<dbReference type="Proteomes" id="UP001285521">
    <property type="component" value="Unassembled WGS sequence"/>
</dbReference>
<gene>
    <name evidence="1" type="ORF">SK803_20080</name>
</gene>
<reference evidence="1 2" key="1">
    <citation type="submission" date="2023-11" db="EMBL/GenBank/DDBJ databases">
        <title>Lentzea sokolovensis, sp. nov., Lentzea kristufkii, sp. nov., and Lentzea miocenensis, sp. nov., rare actinobacteria from Sokolov Coal Basin, Miocene lacustrine sediment, Czech Republic.</title>
        <authorList>
            <person name="Lara A."/>
            <person name="Kotroba L."/>
            <person name="Nouioui I."/>
            <person name="Neumann-Schaal M."/>
            <person name="Mast Y."/>
            <person name="Chronakova A."/>
        </authorList>
    </citation>
    <scope>NUCLEOTIDE SEQUENCE [LARGE SCALE GENOMIC DNA]</scope>
    <source>
        <strain evidence="1 2">BCCO 10_0856</strain>
    </source>
</reference>
<organism evidence="1 2">
    <name type="scientific">Lentzea miocenica</name>
    <dbReference type="NCBI Taxonomy" id="3095431"/>
    <lineage>
        <taxon>Bacteria</taxon>
        <taxon>Bacillati</taxon>
        <taxon>Actinomycetota</taxon>
        <taxon>Actinomycetes</taxon>
        <taxon>Pseudonocardiales</taxon>
        <taxon>Pseudonocardiaceae</taxon>
        <taxon>Lentzea</taxon>
    </lineage>
</organism>
<name>A0ABU4T2Z1_9PSEU</name>
<proteinExistence type="predicted"/>